<sequence length="243" mass="26990">MEMELTFKDSGDLKIFRSGVLNPGQTLRYGGVSGWRGRLSDDGPTLDGRTGVPMLTVKAPSLWVARLRGQTGERNWGKQSVSQWVRARCDEVGVKHAVQDGLGSKEFVREKPEGDRRESTWDVMTSMASELNCWLFDTGDRIVFGKPSWVASRSAARVGFRYDGPGDFTDGFDGKYRFSGHTPEDQEFQVGCLTPDADALRPGDRLDVSGILGRANGQWVISEVSIPLHRSEAVRLTARRPRL</sequence>
<proteinExistence type="predicted"/>
<evidence type="ECO:0000313" key="2">
    <source>
        <dbReference type="Proteomes" id="UP001260872"/>
    </source>
</evidence>
<protein>
    <submittedName>
        <fullName evidence="1">Uncharacterized protein</fullName>
    </submittedName>
</protein>
<organism evidence="1 2">
    <name type="scientific">Nesterenkonia flava</name>
    <dbReference type="NCBI Taxonomy" id="469799"/>
    <lineage>
        <taxon>Bacteria</taxon>
        <taxon>Bacillati</taxon>
        <taxon>Actinomycetota</taxon>
        <taxon>Actinomycetes</taxon>
        <taxon>Micrococcales</taxon>
        <taxon>Micrococcaceae</taxon>
        <taxon>Nesterenkonia</taxon>
    </lineage>
</organism>
<dbReference type="Proteomes" id="UP001260872">
    <property type="component" value="Unassembled WGS sequence"/>
</dbReference>
<comment type="caution">
    <text evidence="1">The sequence shown here is derived from an EMBL/GenBank/DDBJ whole genome shotgun (WGS) entry which is preliminary data.</text>
</comment>
<reference evidence="2" key="1">
    <citation type="submission" date="2023-07" db="EMBL/GenBank/DDBJ databases">
        <title>Description of three actinobacteria isolated from air of manufacturing shop in a pharmaceutical factory.</title>
        <authorList>
            <person name="Zhang D.-F."/>
        </authorList>
    </citation>
    <scope>NUCLEOTIDE SEQUENCE [LARGE SCALE GENOMIC DNA]</scope>
    <source>
        <strain evidence="2">CCTCC AB 207010</strain>
    </source>
</reference>
<name>A0ABU1FT40_9MICC</name>
<dbReference type="RefSeq" id="WP_310536779.1">
    <property type="nucleotide sequence ID" value="NZ_BAAAOC010000022.1"/>
</dbReference>
<dbReference type="EMBL" id="JAVKGT010000008">
    <property type="protein sequence ID" value="MDR5711397.1"/>
    <property type="molecule type" value="Genomic_DNA"/>
</dbReference>
<accession>A0ABU1FT40</accession>
<keyword evidence="2" id="KW-1185">Reference proteome</keyword>
<gene>
    <name evidence="1" type="ORF">RH857_04515</name>
</gene>
<evidence type="ECO:0000313" key="1">
    <source>
        <dbReference type="EMBL" id="MDR5711397.1"/>
    </source>
</evidence>